<feature type="transmembrane region" description="Helical" evidence="1">
    <location>
        <begin position="206"/>
        <end position="224"/>
    </location>
</feature>
<keyword evidence="1" id="KW-1133">Transmembrane helix</keyword>
<feature type="transmembrane region" description="Helical" evidence="1">
    <location>
        <begin position="49"/>
        <end position="67"/>
    </location>
</feature>
<evidence type="ECO:0000313" key="2">
    <source>
        <dbReference type="EMBL" id="SFJ32471.1"/>
    </source>
</evidence>
<feature type="transmembrane region" description="Helical" evidence="1">
    <location>
        <begin position="292"/>
        <end position="316"/>
    </location>
</feature>
<keyword evidence="1" id="KW-0812">Transmembrane</keyword>
<feature type="transmembrane region" description="Helical" evidence="1">
    <location>
        <begin position="98"/>
        <end position="121"/>
    </location>
</feature>
<evidence type="ECO:0000256" key="1">
    <source>
        <dbReference type="SAM" id="Phobius"/>
    </source>
</evidence>
<reference evidence="2 3" key="1">
    <citation type="submission" date="2016-10" db="EMBL/GenBank/DDBJ databases">
        <authorList>
            <person name="Varghese N."/>
            <person name="Submissions S."/>
        </authorList>
    </citation>
    <scope>NUCLEOTIDE SEQUENCE [LARGE SCALE GENOMIC DNA]</scope>
    <source>
        <strain evidence="2 3">YR512</strain>
    </source>
</reference>
<name>A0A1I3QGM4_9GAMM</name>
<gene>
    <name evidence="2" type="ORF">SAMN05518863_101114</name>
</gene>
<feature type="transmembrane region" description="Helical" evidence="1">
    <location>
        <begin position="256"/>
        <end position="280"/>
    </location>
</feature>
<feature type="transmembrane region" description="Helical" evidence="1">
    <location>
        <begin position="168"/>
        <end position="186"/>
    </location>
</feature>
<evidence type="ECO:0000313" key="3">
    <source>
        <dbReference type="Proteomes" id="UP000198841"/>
    </source>
</evidence>
<dbReference type="Pfam" id="PF03594">
    <property type="entry name" value="BenE"/>
    <property type="match status" value="1"/>
</dbReference>
<sequence length="392" mass="40716">MMTATTRSAFSFPMLISGFIAVLVGYSSTAALIFQAAQAAGASPEQIGGWLSMLGVGMGLASFGLSLWTRMPILAAWSTPGAALLATSVQGLTLNEVVGVFVATNLLIVLCGVTGLFARLMNHIPQSLAAAMLAGILLKFGIGTFSGLQSNFALCGSMCLVWLLSRRWLPRYAIILALIAGVLVALGQQSIHFPPHALAISRPEFIMPQFNLAALIGVGLPYFLVTMASQNAPGIATLQAHGYQPPVSALTGWTGFIALVLSPFGGFSVCIAAITAAICMGDDVDPNPARRWMASALAGVFYLLTGFTGGLIAIMLSALPPVLIATLAGLALLATLSGSLQRALAEPDQRDSAIVAFLITASGISLLGIGSAFWGLLGGMLTYFILSPRRRA</sequence>
<dbReference type="Proteomes" id="UP000198841">
    <property type="component" value="Unassembled WGS sequence"/>
</dbReference>
<feature type="transmembrane region" description="Helical" evidence="1">
    <location>
        <begin position="353"/>
        <end position="386"/>
    </location>
</feature>
<protein>
    <submittedName>
        <fullName evidence="2">Benzoate membrane transport protein</fullName>
    </submittedName>
</protein>
<dbReference type="InterPro" id="IPR004711">
    <property type="entry name" value="Benzoate_Transporter"/>
</dbReference>
<organism evidence="2 3">
    <name type="scientific">Candidatus Pantoea symbiotica</name>
    <dbReference type="NCBI Taxonomy" id="1884370"/>
    <lineage>
        <taxon>Bacteria</taxon>
        <taxon>Pseudomonadati</taxon>
        <taxon>Pseudomonadota</taxon>
        <taxon>Gammaproteobacteria</taxon>
        <taxon>Enterobacterales</taxon>
        <taxon>Erwiniaceae</taxon>
        <taxon>Pantoea</taxon>
    </lineage>
</organism>
<accession>A0A1I3QGM4</accession>
<dbReference type="PANTHER" id="PTHR30199">
    <property type="entry name" value="MFS FAMILY TRANSPORTER, PREDICTED SUBSTRATE BENZOATE"/>
    <property type="match status" value="1"/>
</dbReference>
<keyword evidence="1" id="KW-0472">Membrane</keyword>
<proteinExistence type="predicted"/>
<dbReference type="RefSeq" id="WP_008110166.1">
    <property type="nucleotide sequence ID" value="NZ_FOSD01000001.1"/>
</dbReference>
<dbReference type="NCBIfam" id="TIGR00843">
    <property type="entry name" value="benE"/>
    <property type="match status" value="1"/>
</dbReference>
<feature type="transmembrane region" description="Helical" evidence="1">
    <location>
        <begin position="322"/>
        <end position="341"/>
    </location>
</feature>
<dbReference type="PANTHER" id="PTHR30199:SF0">
    <property type="entry name" value="INNER MEMBRANE PROTEIN YDCO"/>
    <property type="match status" value="1"/>
</dbReference>
<feature type="transmembrane region" description="Helical" evidence="1">
    <location>
        <begin position="74"/>
        <end position="92"/>
    </location>
</feature>
<dbReference type="EMBL" id="FOSD01000001">
    <property type="protein sequence ID" value="SFJ32471.1"/>
    <property type="molecule type" value="Genomic_DNA"/>
</dbReference>
<feature type="transmembrane region" description="Helical" evidence="1">
    <location>
        <begin position="128"/>
        <end position="148"/>
    </location>
</feature>
<comment type="caution">
    <text evidence="2">The sequence shown here is derived from an EMBL/GenBank/DDBJ whole genome shotgun (WGS) entry which is preliminary data.</text>
</comment>
<keyword evidence="3" id="KW-1185">Reference proteome</keyword>